<dbReference type="PANTHER" id="PTHR35793:SF2">
    <property type="entry name" value="INNER MEMBRANE PROTEIN YJIG"/>
    <property type="match status" value="1"/>
</dbReference>
<dbReference type="InterPro" id="IPR011415">
    <property type="entry name" value="SpmA_SpmB"/>
</dbReference>
<protein>
    <submittedName>
        <fullName evidence="3">Spore maturation protein SpmA</fullName>
    </submittedName>
</protein>
<gene>
    <name evidence="3" type="ORF">SAMN05216474_1101</name>
</gene>
<name>A0A1I6YQY6_9FLAO</name>
<dbReference type="PIRSF" id="PIRSF036542">
    <property type="entry name" value="SpmA_SpmB"/>
    <property type="match status" value="1"/>
</dbReference>
<dbReference type="RefSeq" id="WP_090247310.1">
    <property type="nucleotide sequence ID" value="NZ_FPAS01000001.1"/>
</dbReference>
<keyword evidence="1" id="KW-1133">Transmembrane helix</keyword>
<feature type="transmembrane region" description="Helical" evidence="1">
    <location>
        <begin position="204"/>
        <end position="224"/>
    </location>
</feature>
<evidence type="ECO:0000259" key="2">
    <source>
        <dbReference type="Pfam" id="PF07670"/>
    </source>
</evidence>
<dbReference type="Pfam" id="PF07670">
    <property type="entry name" value="Gate"/>
    <property type="match status" value="1"/>
</dbReference>
<feature type="transmembrane region" description="Helical" evidence="1">
    <location>
        <begin position="385"/>
        <end position="409"/>
    </location>
</feature>
<dbReference type="Proteomes" id="UP000236454">
    <property type="component" value="Unassembled WGS sequence"/>
</dbReference>
<feature type="transmembrane region" description="Helical" evidence="1">
    <location>
        <begin position="274"/>
        <end position="296"/>
    </location>
</feature>
<dbReference type="GO" id="GO:0005886">
    <property type="term" value="C:plasma membrane"/>
    <property type="evidence" value="ECO:0007669"/>
    <property type="project" value="TreeGrafter"/>
</dbReference>
<dbReference type="InterPro" id="IPR011642">
    <property type="entry name" value="Gate_dom"/>
</dbReference>
<accession>A0A1I6YQY6</accession>
<feature type="transmembrane region" description="Helical" evidence="1">
    <location>
        <begin position="44"/>
        <end position="63"/>
    </location>
</feature>
<dbReference type="OrthoDB" id="9805623at2"/>
<sequence length="411" mass="44314">MLLNRLWIGMFLVSLVVGIFKLLFLGETLIFKEIVDSLFDTAKLGFEIALYLTGALCLWLGIMEIGEKAGAIRILSRWVAPLFNHLFPELPKNHPAFGSMMMNFSANMLGLDNAATPLGLKAMNELQALNPQKDTASNAQIMFLVLNTSGLTIIPVSILAYRSQFGSANVAEVFLPILFATYFASLVGLIAVSIKQKINLFKPVVLAYLGSITAFILGLLWLLIQFPDLVDPVSNIGGNLLLFGIIIGFIVLAMRAKINVYETFIDGAKGGFKVAIGIVPYLVAILVAVGVFKASGAMELLFDGLKALLIYAGVQTTNFIEALPVAFMKPFSGGAARGLMLEVFDTHGVDSFLGKMAATFQGSTETTFYVLAVYFGSVGIKKTRYAAGLGLLADLAGIIAAIVISYIFYVD</sequence>
<proteinExistence type="predicted"/>
<keyword evidence="1" id="KW-0472">Membrane</keyword>
<feature type="transmembrane region" description="Helical" evidence="1">
    <location>
        <begin position="236"/>
        <end position="254"/>
    </location>
</feature>
<reference evidence="3 4" key="1">
    <citation type="submission" date="2016-10" db="EMBL/GenBank/DDBJ databases">
        <authorList>
            <person name="de Groot N.N."/>
        </authorList>
    </citation>
    <scope>NUCLEOTIDE SEQUENCE [LARGE SCALE GENOMIC DNA]</scope>
    <source>
        <strain evidence="3 4">CGMCC 1.7005</strain>
    </source>
</reference>
<evidence type="ECO:0000313" key="3">
    <source>
        <dbReference type="EMBL" id="SFT52855.1"/>
    </source>
</evidence>
<keyword evidence="4" id="KW-1185">Reference proteome</keyword>
<feature type="transmembrane region" description="Helical" evidence="1">
    <location>
        <begin position="7"/>
        <end position="24"/>
    </location>
</feature>
<keyword evidence="1" id="KW-0812">Transmembrane</keyword>
<evidence type="ECO:0000256" key="1">
    <source>
        <dbReference type="SAM" id="Phobius"/>
    </source>
</evidence>
<feature type="domain" description="Nucleoside transporter/FeoB GTPase Gate" evidence="2">
    <location>
        <begin position="52"/>
        <end position="158"/>
    </location>
</feature>
<dbReference type="AlphaFoldDB" id="A0A1I6YQY6"/>
<dbReference type="PANTHER" id="PTHR35793">
    <property type="entry name" value="INNER MEMBRANE PROTEIN YJIG"/>
    <property type="match status" value="1"/>
</dbReference>
<feature type="transmembrane region" description="Helical" evidence="1">
    <location>
        <begin position="173"/>
        <end position="192"/>
    </location>
</feature>
<dbReference type="InterPro" id="IPR052549">
    <property type="entry name" value="SpmB"/>
</dbReference>
<dbReference type="EMBL" id="FPAS01000001">
    <property type="protein sequence ID" value="SFT52855.1"/>
    <property type="molecule type" value="Genomic_DNA"/>
</dbReference>
<dbReference type="STRING" id="477690.SAMN05216474_1101"/>
<organism evidence="3 4">
    <name type="scientific">Lishizhenia tianjinensis</name>
    <dbReference type="NCBI Taxonomy" id="477690"/>
    <lineage>
        <taxon>Bacteria</taxon>
        <taxon>Pseudomonadati</taxon>
        <taxon>Bacteroidota</taxon>
        <taxon>Flavobacteriia</taxon>
        <taxon>Flavobacteriales</taxon>
        <taxon>Crocinitomicaceae</taxon>
        <taxon>Lishizhenia</taxon>
    </lineage>
</organism>
<evidence type="ECO:0000313" key="4">
    <source>
        <dbReference type="Proteomes" id="UP000236454"/>
    </source>
</evidence>
<feature type="transmembrane region" description="Helical" evidence="1">
    <location>
        <begin position="141"/>
        <end position="161"/>
    </location>
</feature>